<dbReference type="Proteomes" id="UP000009097">
    <property type="component" value="Unassembled WGS sequence"/>
</dbReference>
<sequence length="100" mass="11326">MASFLAILFRTITSIQPKSTILLTLTAQLTMLTSKLQPTLPTALPGLRFSLGIMHVFMALIHTSVDWSIYKRDCRWIVVVPRMIGLRVGVKTNMRRARGR</sequence>
<dbReference type="GeneID" id="28959670"/>
<dbReference type="AlphaFoldDB" id="A0A0J9USE9"/>
<dbReference type="KEGG" id="fox:FOXG_18964"/>
<reference evidence="1" key="2">
    <citation type="journal article" date="2010" name="Nature">
        <title>Comparative genomics reveals mobile pathogenicity chromosomes in Fusarium.</title>
        <authorList>
            <person name="Ma L.J."/>
            <person name="van der Does H.C."/>
            <person name="Borkovich K.A."/>
            <person name="Coleman J.J."/>
            <person name="Daboussi M.J."/>
            <person name="Di Pietro A."/>
            <person name="Dufresne M."/>
            <person name="Freitag M."/>
            <person name="Grabherr M."/>
            <person name="Henrissat B."/>
            <person name="Houterman P.M."/>
            <person name="Kang S."/>
            <person name="Shim W.B."/>
            <person name="Woloshuk C."/>
            <person name="Xie X."/>
            <person name="Xu J.R."/>
            <person name="Antoniw J."/>
            <person name="Baker S.E."/>
            <person name="Bluhm B.H."/>
            <person name="Breakspear A."/>
            <person name="Brown D.W."/>
            <person name="Butchko R.A."/>
            <person name="Chapman S."/>
            <person name="Coulson R."/>
            <person name="Coutinho P.M."/>
            <person name="Danchin E.G."/>
            <person name="Diener A."/>
            <person name="Gale L.R."/>
            <person name="Gardiner D.M."/>
            <person name="Goff S."/>
            <person name="Hammond-Kosack K.E."/>
            <person name="Hilburn K."/>
            <person name="Hua-Van A."/>
            <person name="Jonkers W."/>
            <person name="Kazan K."/>
            <person name="Kodira C.D."/>
            <person name="Koehrsen M."/>
            <person name="Kumar L."/>
            <person name="Lee Y.H."/>
            <person name="Li L."/>
            <person name="Manners J.M."/>
            <person name="Miranda-Saavedra D."/>
            <person name="Mukherjee M."/>
            <person name="Park G."/>
            <person name="Park J."/>
            <person name="Park S.Y."/>
            <person name="Proctor R.H."/>
            <person name="Regev A."/>
            <person name="Ruiz-Roldan M.C."/>
            <person name="Sain D."/>
            <person name="Sakthikumar S."/>
            <person name="Sykes S."/>
            <person name="Schwartz D.C."/>
            <person name="Turgeon B.G."/>
            <person name="Wapinski I."/>
            <person name="Yoder O."/>
            <person name="Young S."/>
            <person name="Zeng Q."/>
            <person name="Zhou S."/>
            <person name="Galagan J."/>
            <person name="Cuomo C.A."/>
            <person name="Kistler H.C."/>
            <person name="Rep M."/>
        </authorList>
    </citation>
    <scope>NUCLEOTIDE SEQUENCE [LARGE SCALE GENOMIC DNA]</scope>
    <source>
        <strain evidence="1">4287</strain>
    </source>
</reference>
<reference evidence="1" key="1">
    <citation type="submission" date="2007-04" db="EMBL/GenBank/DDBJ databases">
        <authorList>
            <consortium name="The Broad Institute Genome Sequencing Platform"/>
            <person name="Birren B."/>
            <person name="Lander E."/>
            <person name="Galagan J."/>
            <person name="Nusbaum C."/>
            <person name="Devon K."/>
            <person name="Ma L.-J."/>
            <person name="Jaffe D."/>
            <person name="Butler J."/>
            <person name="Alvarez P."/>
            <person name="Gnerre S."/>
            <person name="Grabherr M."/>
            <person name="Kleber M."/>
            <person name="Mauceli E."/>
            <person name="Brockman W."/>
            <person name="MacCallum I.A."/>
            <person name="Young S."/>
            <person name="LaButti K."/>
            <person name="DeCaprio D."/>
            <person name="Crawford M."/>
            <person name="Koehrsen M."/>
            <person name="Engels R."/>
            <person name="Montgomery P."/>
            <person name="Pearson M."/>
            <person name="Howarth C."/>
            <person name="Larson L."/>
            <person name="White J."/>
            <person name="O'Leary S."/>
            <person name="Kodira C."/>
            <person name="Zeng Q."/>
            <person name="Yandava C."/>
            <person name="Alvarado L."/>
            <person name="Kistler C."/>
            <person name="Shim W.-B."/>
            <person name="Kang S."/>
            <person name="Woloshuk C."/>
        </authorList>
    </citation>
    <scope>NUCLEOTIDE SEQUENCE</scope>
    <source>
        <strain evidence="1">4287</strain>
    </source>
</reference>
<name>A0A0J9USE9_FUSO4</name>
<dbReference type="VEuPathDB" id="FungiDB:FOXG_18964"/>
<evidence type="ECO:0000313" key="1">
    <source>
        <dbReference type="EMBL" id="KNB01883.1"/>
    </source>
</evidence>
<dbReference type="EMBL" id="DS231700">
    <property type="protein sequence ID" value="KNB01883.1"/>
    <property type="molecule type" value="Genomic_DNA"/>
</dbReference>
<proteinExistence type="predicted"/>
<dbReference type="RefSeq" id="XP_018239928.1">
    <property type="nucleotide sequence ID" value="XM_018399114.1"/>
</dbReference>
<evidence type="ECO:0000313" key="2">
    <source>
        <dbReference type="Proteomes" id="UP000009097"/>
    </source>
</evidence>
<accession>A0A0J9USE9</accession>
<protein>
    <submittedName>
        <fullName evidence="1">Uncharacterized protein</fullName>
    </submittedName>
</protein>
<gene>
    <name evidence="1" type="ORF">FOXG_18964</name>
</gene>
<organism evidence="1 2">
    <name type="scientific">Fusarium oxysporum f. sp. lycopersici (strain 4287 / CBS 123668 / FGSC 9935 / NRRL 34936)</name>
    <name type="common">Fusarium vascular wilt of tomato</name>
    <dbReference type="NCBI Taxonomy" id="426428"/>
    <lineage>
        <taxon>Eukaryota</taxon>
        <taxon>Fungi</taxon>
        <taxon>Dikarya</taxon>
        <taxon>Ascomycota</taxon>
        <taxon>Pezizomycotina</taxon>
        <taxon>Sordariomycetes</taxon>
        <taxon>Hypocreomycetidae</taxon>
        <taxon>Hypocreales</taxon>
        <taxon>Nectriaceae</taxon>
        <taxon>Fusarium</taxon>
        <taxon>Fusarium oxysporum species complex</taxon>
    </lineage>
</organism>